<evidence type="ECO:0000313" key="4">
    <source>
        <dbReference type="Proteomes" id="UP000027121"/>
    </source>
</evidence>
<gene>
    <name evidence="3" type="ORF">BV82_3311</name>
</gene>
<dbReference type="PANTHER" id="PTHR30024:SF48">
    <property type="entry name" value="ABC TRANSPORTER SUBSTRATE-BINDING PROTEIN"/>
    <property type="match status" value="1"/>
</dbReference>
<reference evidence="3 4" key="2">
    <citation type="journal article" date="2016" name="Front. Microbiol.">
        <title>When Genome-Based Approach Meets the 'Old but Good': Revealing Genes Involved in the Antibacterial Activity of Pseudomonas sp. P482 against Soft Rot Pathogens.</title>
        <authorList>
            <person name="Krzyzanowska D.M."/>
            <person name="Ossowicki A."/>
            <person name="Rajewska M."/>
            <person name="Maciag T."/>
            <person name="Jablonska M."/>
            <person name="Obuchowski M."/>
            <person name="Heeb S."/>
            <person name="Jafra S."/>
        </authorList>
    </citation>
    <scope>NUCLEOTIDE SEQUENCE [LARGE SCALE GENOMIC DNA]</scope>
    <source>
        <strain evidence="3 4">P482</strain>
    </source>
</reference>
<dbReference type="Gene3D" id="3.40.190.10">
    <property type="entry name" value="Periplasmic binding protein-like II"/>
    <property type="match status" value="2"/>
</dbReference>
<evidence type="ECO:0000259" key="2">
    <source>
        <dbReference type="Pfam" id="PF09084"/>
    </source>
</evidence>
<dbReference type="KEGG" id="pdw:BV82_3311"/>
<evidence type="ECO:0000256" key="1">
    <source>
        <dbReference type="SAM" id="SignalP"/>
    </source>
</evidence>
<keyword evidence="4" id="KW-1185">Reference proteome</keyword>
<dbReference type="Proteomes" id="UP000027121">
    <property type="component" value="Chromosome"/>
</dbReference>
<dbReference type="InterPro" id="IPR015168">
    <property type="entry name" value="SsuA/THI5"/>
</dbReference>
<feature type="signal peptide" evidence="1">
    <location>
        <begin position="1"/>
        <end position="27"/>
    </location>
</feature>
<feature type="domain" description="SsuA/THI5-like" evidence="2">
    <location>
        <begin position="70"/>
        <end position="254"/>
    </location>
</feature>
<dbReference type="GeneID" id="98283037"/>
<name>A0AAP0SG42_9PSED</name>
<accession>A0AAP0SG42</accession>
<protein>
    <submittedName>
        <fullName evidence="3">ABC transporter substrate-binding protein</fullName>
    </submittedName>
</protein>
<feature type="chain" id="PRO_5042882108" evidence="1">
    <location>
        <begin position="28"/>
        <end position="338"/>
    </location>
</feature>
<sequence>MHTIHLPKTLARWLLPVLAAVAGHAAAQQPVRLTLADQYEATRTLFQTSGAQAKLPFELQYADFAGGPAILEAFRAGAVDVGIAGSTPPIQAQAAGESVRIIAALVSDQPAYQLAVRAGLNVDELTELKGRRIAYAEGSARQTFVLAALQQAGLTRADVELVPLRVSDFVDALRSGQVDVAPLIEPHFSRHVGNGPDRNQRFVAESKLVGLPRDVLYLYASANALAQPQKRQALGELARAWVQAHLWAQSHPEQWAQAYYVERQRLGAEDARRIVGAQGRLSTPALKEMIAPQQAEIDLIHGAGDLPRHLDANEEFDLGFEQEYSPVAAVKQEAADAR</sequence>
<organism evidence="3 4">
    <name type="scientific">Pseudomonas donghuensis</name>
    <dbReference type="NCBI Taxonomy" id="1163398"/>
    <lineage>
        <taxon>Bacteria</taxon>
        <taxon>Pseudomonadati</taxon>
        <taxon>Pseudomonadota</taxon>
        <taxon>Gammaproteobacteria</taxon>
        <taxon>Pseudomonadales</taxon>
        <taxon>Pseudomonadaceae</taxon>
        <taxon>Pseudomonas</taxon>
    </lineage>
</organism>
<dbReference type="AlphaFoldDB" id="A0AAP0SG42"/>
<dbReference type="SUPFAM" id="SSF53850">
    <property type="entry name" value="Periplasmic binding protein-like II"/>
    <property type="match status" value="1"/>
</dbReference>
<dbReference type="Pfam" id="PF09084">
    <property type="entry name" value="NMT1"/>
    <property type="match status" value="1"/>
</dbReference>
<proteinExistence type="predicted"/>
<evidence type="ECO:0000313" key="3">
    <source>
        <dbReference type="EMBL" id="KDN98584.1"/>
    </source>
</evidence>
<dbReference type="RefSeq" id="WP_051636782.1">
    <property type="nucleotide sequence ID" value="NZ_CP071706.1"/>
</dbReference>
<dbReference type="EMBL" id="CP071706">
    <property type="protein sequence ID" value="KDN98584.1"/>
    <property type="molecule type" value="Genomic_DNA"/>
</dbReference>
<dbReference type="PANTHER" id="PTHR30024">
    <property type="entry name" value="ALIPHATIC SULFONATES-BINDING PROTEIN-RELATED"/>
    <property type="match status" value="1"/>
</dbReference>
<reference evidence="3 4" key="1">
    <citation type="journal article" date="2014" name="Genome Announc.">
        <title>Genome Sequence of Pseudomonas sp. Strain P482, a Tomato Rhizosphere Isolate with Broad-Spectrum Antimicrobial Activity.</title>
        <authorList>
            <person name="Krzyzanowska D.M."/>
            <person name="Ossowicki A."/>
            <person name="Jafra S."/>
        </authorList>
    </citation>
    <scope>NUCLEOTIDE SEQUENCE [LARGE SCALE GENOMIC DNA]</scope>
    <source>
        <strain evidence="3 4">P482</strain>
    </source>
</reference>
<keyword evidence="1" id="KW-0732">Signal</keyword>